<organism evidence="1 2">
    <name type="scientific">Halorhodospira halophila (strain DSM 244 / SL1)</name>
    <name type="common">Ectothiorhodospira halophila (strain DSM 244 / SL1)</name>
    <dbReference type="NCBI Taxonomy" id="349124"/>
    <lineage>
        <taxon>Bacteria</taxon>
        <taxon>Pseudomonadati</taxon>
        <taxon>Pseudomonadota</taxon>
        <taxon>Gammaproteobacteria</taxon>
        <taxon>Chromatiales</taxon>
        <taxon>Ectothiorhodospiraceae</taxon>
        <taxon>Halorhodospira</taxon>
    </lineage>
</organism>
<dbReference type="HOGENOM" id="CLU_1774823_0_0_6"/>
<dbReference type="STRING" id="349124.Hhal_0076"/>
<evidence type="ECO:0000313" key="2">
    <source>
        <dbReference type="Proteomes" id="UP000000647"/>
    </source>
</evidence>
<keyword evidence="2" id="KW-1185">Reference proteome</keyword>
<reference evidence="2" key="1">
    <citation type="submission" date="2006-12" db="EMBL/GenBank/DDBJ databases">
        <title>Complete sequence of Halorhodospira halophila SL1.</title>
        <authorList>
            <consortium name="US DOE Joint Genome Institute"/>
            <person name="Copeland A."/>
            <person name="Lucas S."/>
            <person name="Lapidus A."/>
            <person name="Barry K."/>
            <person name="Detter J.C."/>
            <person name="Glavina del Rio T."/>
            <person name="Hammon N."/>
            <person name="Israni S."/>
            <person name="Dalin E."/>
            <person name="Tice H."/>
            <person name="Pitluck S."/>
            <person name="Saunders E."/>
            <person name="Brettin T."/>
            <person name="Bruce D."/>
            <person name="Han C."/>
            <person name="Tapia R."/>
            <person name="Schmutz J."/>
            <person name="Larimer F."/>
            <person name="Land M."/>
            <person name="Hauser L."/>
            <person name="Kyrpides N."/>
            <person name="Mikhailova N."/>
            <person name="Hoff W."/>
            <person name="Richardson P."/>
        </authorList>
    </citation>
    <scope>NUCLEOTIDE SEQUENCE [LARGE SCALE GENOMIC DNA]</scope>
    <source>
        <strain evidence="2">DSM 244 / SL1</strain>
    </source>
</reference>
<gene>
    <name evidence="1" type="ordered locus">Hhal_0076</name>
</gene>
<dbReference type="AlphaFoldDB" id="A1WT59"/>
<accession>A1WT59</accession>
<name>A1WT59_HALHL</name>
<dbReference type="KEGG" id="hha:Hhal_0076"/>
<dbReference type="Proteomes" id="UP000000647">
    <property type="component" value="Chromosome"/>
</dbReference>
<protein>
    <submittedName>
        <fullName evidence="1">Choline/carnitine/betaine transporter</fullName>
    </submittedName>
</protein>
<proteinExistence type="predicted"/>
<sequence>MRRWLRRLLKSGEPQAADAEAASAQLREAERTLEQSFRNAVLPGLWQARDVLNAEGFAAIVEHNEHWAQLIAATDSGSGCVYNVEGRFYHKPSFAFPALHGETSRPQYPVLHLECQGQVREWRPEHVAPDDIALDAETECRKWLTW</sequence>
<dbReference type="RefSeq" id="WP_011812894.1">
    <property type="nucleotide sequence ID" value="NC_008789.1"/>
</dbReference>
<dbReference type="eggNOG" id="COG1292">
    <property type="taxonomic scope" value="Bacteria"/>
</dbReference>
<evidence type="ECO:0000313" key="1">
    <source>
        <dbReference type="EMBL" id="ABM60871.1"/>
    </source>
</evidence>
<dbReference type="EMBL" id="CP000544">
    <property type="protein sequence ID" value="ABM60871.1"/>
    <property type="molecule type" value="Genomic_DNA"/>
</dbReference>
<reference evidence="1 2" key="2">
    <citation type="journal article" date="2013" name="Stand. Genomic Sci.">
        <title>Complete genome sequence of Halorhodospira halophila SL1.</title>
        <authorList>
            <person name="Challacombe J.F."/>
            <person name="Majid S."/>
            <person name="Deole R."/>
            <person name="Brettin T.S."/>
            <person name="Bruce D."/>
            <person name="Delano S.F."/>
            <person name="Detter J.C."/>
            <person name="Gleasner C.D."/>
            <person name="Han C.S."/>
            <person name="Misra M."/>
            <person name="Reitenga K.G."/>
            <person name="Mikhailova N."/>
            <person name="Woyke T."/>
            <person name="Pitluck S."/>
            <person name="Nolan M."/>
            <person name="Land M.L."/>
            <person name="Saunders E."/>
            <person name="Tapia R."/>
            <person name="Lapidus A."/>
            <person name="Ivanova N."/>
            <person name="Hoff W.D."/>
        </authorList>
    </citation>
    <scope>NUCLEOTIDE SEQUENCE [LARGE SCALE GENOMIC DNA]</scope>
    <source>
        <strain evidence="2">DSM 244 / SL1</strain>
    </source>
</reference>